<name>A0ABV2EP06_9CAUL</name>
<dbReference type="Proteomes" id="UP001549110">
    <property type="component" value="Unassembled WGS sequence"/>
</dbReference>
<feature type="signal peptide" evidence="1">
    <location>
        <begin position="1"/>
        <end position="20"/>
    </location>
</feature>
<dbReference type="RefSeq" id="WP_354298532.1">
    <property type="nucleotide sequence ID" value="NZ_JBEPLU010000005.1"/>
</dbReference>
<evidence type="ECO:0000256" key="1">
    <source>
        <dbReference type="SAM" id="SignalP"/>
    </source>
</evidence>
<evidence type="ECO:0000313" key="2">
    <source>
        <dbReference type="EMBL" id="MET3528672.1"/>
    </source>
</evidence>
<comment type="caution">
    <text evidence="2">The sequence shown here is derived from an EMBL/GenBank/DDBJ whole genome shotgun (WGS) entry which is preliminary data.</text>
</comment>
<keyword evidence="1" id="KW-0732">Signal</keyword>
<proteinExistence type="predicted"/>
<keyword evidence="3" id="KW-1185">Reference proteome</keyword>
<organism evidence="2 3">
    <name type="scientific">Phenylobacterium koreense</name>
    <dbReference type="NCBI Taxonomy" id="266125"/>
    <lineage>
        <taxon>Bacteria</taxon>
        <taxon>Pseudomonadati</taxon>
        <taxon>Pseudomonadota</taxon>
        <taxon>Alphaproteobacteria</taxon>
        <taxon>Caulobacterales</taxon>
        <taxon>Caulobacteraceae</taxon>
        <taxon>Phenylobacterium</taxon>
    </lineage>
</organism>
<dbReference type="EMBL" id="JBEPLU010000005">
    <property type="protein sequence ID" value="MET3528672.1"/>
    <property type="molecule type" value="Genomic_DNA"/>
</dbReference>
<gene>
    <name evidence="2" type="ORF">ABID41_003814</name>
</gene>
<reference evidence="2 3" key="1">
    <citation type="submission" date="2024-06" db="EMBL/GenBank/DDBJ databases">
        <title>Genomic Encyclopedia of Type Strains, Phase IV (KMG-IV): sequencing the most valuable type-strain genomes for metagenomic binning, comparative biology and taxonomic classification.</title>
        <authorList>
            <person name="Goeker M."/>
        </authorList>
    </citation>
    <scope>NUCLEOTIDE SEQUENCE [LARGE SCALE GENOMIC DNA]</scope>
    <source>
        <strain evidence="2 3">DSM 17809</strain>
    </source>
</reference>
<feature type="chain" id="PRO_5045924703" evidence="1">
    <location>
        <begin position="21"/>
        <end position="100"/>
    </location>
</feature>
<accession>A0ABV2EP06</accession>
<evidence type="ECO:0000313" key="3">
    <source>
        <dbReference type="Proteomes" id="UP001549110"/>
    </source>
</evidence>
<sequence length="100" mass="10782">MRPLMFVVAAAALLTSPAYAQEDHATHQPAAAAEAPAPTHETCRAVMGRQMDGKAVHDHGREKTGAMTWPNGKPLTAAEMERMHKVCAAKLQQTKAPRVK</sequence>
<protein>
    <submittedName>
        <fullName evidence="2">Uncharacterized protein</fullName>
    </submittedName>
</protein>